<keyword evidence="2" id="KW-1185">Reference proteome</keyword>
<evidence type="ECO:0000313" key="1">
    <source>
        <dbReference type="EMBL" id="KDQ14442.1"/>
    </source>
</evidence>
<dbReference type="PANTHER" id="PTHR33129">
    <property type="entry name" value="PROTEIN KINASE DOMAIN-CONTAINING PROTEIN-RELATED"/>
    <property type="match status" value="1"/>
</dbReference>
<dbReference type="HOGENOM" id="CLU_036620_0_0_1"/>
<reference evidence="2" key="1">
    <citation type="journal article" date="2014" name="Proc. Natl. Acad. Sci. U.S.A.">
        <title>Extensive sampling of basidiomycete genomes demonstrates inadequacy of the white-rot/brown-rot paradigm for wood decay fungi.</title>
        <authorList>
            <person name="Riley R."/>
            <person name="Salamov A.A."/>
            <person name="Brown D.W."/>
            <person name="Nagy L.G."/>
            <person name="Floudas D."/>
            <person name="Held B.W."/>
            <person name="Levasseur A."/>
            <person name="Lombard V."/>
            <person name="Morin E."/>
            <person name="Otillar R."/>
            <person name="Lindquist E.A."/>
            <person name="Sun H."/>
            <person name="LaButti K.M."/>
            <person name="Schmutz J."/>
            <person name="Jabbour D."/>
            <person name="Luo H."/>
            <person name="Baker S.E."/>
            <person name="Pisabarro A.G."/>
            <person name="Walton J.D."/>
            <person name="Blanchette R.A."/>
            <person name="Henrissat B."/>
            <person name="Martin F."/>
            <person name="Cullen D."/>
            <person name="Hibbett D.S."/>
            <person name="Grigoriev I.V."/>
        </authorList>
    </citation>
    <scope>NUCLEOTIDE SEQUENCE [LARGE SCALE GENOMIC DNA]</scope>
    <source>
        <strain evidence="2">FD-172 SS1</strain>
    </source>
</reference>
<protein>
    <recommendedName>
        <fullName evidence="3">Crinkler (CRN) family protein</fullName>
    </recommendedName>
</protein>
<proteinExistence type="predicted"/>
<dbReference type="EMBL" id="KL198037">
    <property type="protein sequence ID" value="KDQ14442.1"/>
    <property type="molecule type" value="Genomic_DNA"/>
</dbReference>
<dbReference type="STRING" id="930990.A0A067MRG2"/>
<evidence type="ECO:0008006" key="3">
    <source>
        <dbReference type="Google" id="ProtNLM"/>
    </source>
</evidence>
<dbReference type="InterPro" id="IPR052980">
    <property type="entry name" value="Crinkler_effector"/>
</dbReference>
<gene>
    <name evidence="1" type="ORF">BOTBODRAFT_55303</name>
</gene>
<name>A0A067MRG2_BOTB1</name>
<dbReference type="Proteomes" id="UP000027195">
    <property type="component" value="Unassembled WGS sequence"/>
</dbReference>
<accession>A0A067MRG2</accession>
<evidence type="ECO:0000313" key="2">
    <source>
        <dbReference type="Proteomes" id="UP000027195"/>
    </source>
</evidence>
<dbReference type="AlphaFoldDB" id="A0A067MRG2"/>
<dbReference type="PANTHER" id="PTHR33129:SF1">
    <property type="entry name" value="ATP-BINDING PROTEIN"/>
    <property type="match status" value="1"/>
</dbReference>
<organism evidence="1 2">
    <name type="scientific">Botryobasidium botryosum (strain FD-172 SS1)</name>
    <dbReference type="NCBI Taxonomy" id="930990"/>
    <lineage>
        <taxon>Eukaryota</taxon>
        <taxon>Fungi</taxon>
        <taxon>Dikarya</taxon>
        <taxon>Basidiomycota</taxon>
        <taxon>Agaricomycotina</taxon>
        <taxon>Agaricomycetes</taxon>
        <taxon>Cantharellales</taxon>
        <taxon>Botryobasidiaceae</taxon>
        <taxon>Botryobasidium</taxon>
    </lineage>
</organism>
<sequence>MALNTESADIILSKYFSVPETNADYAKMIELRRSLWGRGNEYLSDLCHTIDTQALHDAFGPWDTPSPQVPSFAGQDGSLPFHFSSPHDIAPEDYAIPPDRTFTFLDVSRIPFVPGRLSHILIRDEYGSTFEYLCSMPRDACGGVTICGQPGIGKSLFLYYVLIRRLLLGLPIALQVAPEEVLLFLESGTYLIRDQDTMNFIPGDIWALVDFSSGVGQPALFLTYPSPSFFIVQAASFRAEDMDWHRDKNGEAFYMRPWGWDEIVFGALYQPRPLPTLKGLRFVFDLFGPSARMCYTEADNYTSIAQRVMKIKADLRGVQHSPLRQLHRDMASAPANRISHQVFCIYPHPKFRSLPCHDFSSKYMGRLVLDCWAAKDEERLGEMRDFFSRFPVPGPAAGCLFEQFVHSTLPHGFEGPIHALPINPGVAKHWGYDTNTRDATYNTHFEPRTSTIIDMKRLSAPTENEYYIPVRENQAAFDSLVIHNGRVTLFQVVVNCKYDVLATSLNQLEKVLPRPSYDLVFVVRKGRCASGVVPNAWKDKLRLFVMELGD</sequence>
<dbReference type="InParanoid" id="A0A067MRG2"/>
<dbReference type="OrthoDB" id="2340858at2759"/>